<dbReference type="EMBL" id="MU858095">
    <property type="protein sequence ID" value="KAK4214363.1"/>
    <property type="molecule type" value="Genomic_DNA"/>
</dbReference>
<evidence type="ECO:0000259" key="1">
    <source>
        <dbReference type="Pfam" id="PF12697"/>
    </source>
</evidence>
<name>A0AAN6Y933_9PEZI</name>
<dbReference type="InterPro" id="IPR029058">
    <property type="entry name" value="AB_hydrolase_fold"/>
</dbReference>
<dbReference type="Gene3D" id="3.40.50.1820">
    <property type="entry name" value="alpha/beta hydrolase"/>
    <property type="match status" value="1"/>
</dbReference>
<comment type="caution">
    <text evidence="2">The sequence shown here is derived from an EMBL/GenBank/DDBJ whole genome shotgun (WGS) entry which is preliminary data.</text>
</comment>
<proteinExistence type="predicted"/>
<sequence length="266" mass="29471">MEPFTIVICPGAFPLPRIYEPLIADFNERQHTAICMVQQYHPTSSTQTLPTVNPDSEYLRHSVLDPLLSEGKDIVVFAHSYGGIYAPASLEGISKQERRAKGLEGGVVAVVLCAASIARKGTTALEAMLMEPDTIPGWTIYDESTGLVTFDKSAAKAMLFHDLPDEEADKLAERLSPQPYHCFTTPTHWDPYHSPAFRGKIGYIFTGGDRIVPLEAQRTYVEIGKIERTRMLEGSSHSPHIEQPGMLADTVLELVKEITEKTNCKL</sequence>
<dbReference type="AlphaFoldDB" id="A0AAN6Y933"/>
<dbReference type="PANTHER" id="PTHR37017">
    <property type="entry name" value="AB HYDROLASE-1 DOMAIN-CONTAINING PROTEIN-RELATED"/>
    <property type="match status" value="1"/>
</dbReference>
<dbReference type="Pfam" id="PF12697">
    <property type="entry name" value="Abhydrolase_6"/>
    <property type="match status" value="1"/>
</dbReference>
<dbReference type="Proteomes" id="UP001301769">
    <property type="component" value="Unassembled WGS sequence"/>
</dbReference>
<feature type="domain" description="AB hydrolase-1" evidence="1">
    <location>
        <begin position="6"/>
        <end position="249"/>
    </location>
</feature>
<protein>
    <recommendedName>
        <fullName evidence="1">AB hydrolase-1 domain-containing protein</fullName>
    </recommendedName>
</protein>
<dbReference type="SUPFAM" id="SSF53474">
    <property type="entry name" value="alpha/beta-Hydrolases"/>
    <property type="match status" value="1"/>
</dbReference>
<dbReference type="InterPro" id="IPR000073">
    <property type="entry name" value="AB_hydrolase_1"/>
</dbReference>
<gene>
    <name evidence="2" type="ORF">QBC37DRAFT_421473</name>
</gene>
<organism evidence="2 3">
    <name type="scientific">Rhypophila decipiens</name>
    <dbReference type="NCBI Taxonomy" id="261697"/>
    <lineage>
        <taxon>Eukaryota</taxon>
        <taxon>Fungi</taxon>
        <taxon>Dikarya</taxon>
        <taxon>Ascomycota</taxon>
        <taxon>Pezizomycotina</taxon>
        <taxon>Sordariomycetes</taxon>
        <taxon>Sordariomycetidae</taxon>
        <taxon>Sordariales</taxon>
        <taxon>Naviculisporaceae</taxon>
        <taxon>Rhypophila</taxon>
    </lineage>
</organism>
<evidence type="ECO:0000313" key="3">
    <source>
        <dbReference type="Proteomes" id="UP001301769"/>
    </source>
</evidence>
<reference evidence="2" key="1">
    <citation type="journal article" date="2023" name="Mol. Phylogenet. Evol.">
        <title>Genome-scale phylogeny and comparative genomics of the fungal order Sordariales.</title>
        <authorList>
            <person name="Hensen N."/>
            <person name="Bonometti L."/>
            <person name="Westerberg I."/>
            <person name="Brannstrom I.O."/>
            <person name="Guillou S."/>
            <person name="Cros-Aarteil S."/>
            <person name="Calhoun S."/>
            <person name="Haridas S."/>
            <person name="Kuo A."/>
            <person name="Mondo S."/>
            <person name="Pangilinan J."/>
            <person name="Riley R."/>
            <person name="LaButti K."/>
            <person name="Andreopoulos B."/>
            <person name="Lipzen A."/>
            <person name="Chen C."/>
            <person name="Yan M."/>
            <person name="Daum C."/>
            <person name="Ng V."/>
            <person name="Clum A."/>
            <person name="Steindorff A."/>
            <person name="Ohm R.A."/>
            <person name="Martin F."/>
            <person name="Silar P."/>
            <person name="Natvig D.O."/>
            <person name="Lalanne C."/>
            <person name="Gautier V."/>
            <person name="Ament-Velasquez S.L."/>
            <person name="Kruys A."/>
            <person name="Hutchinson M.I."/>
            <person name="Powell A.J."/>
            <person name="Barry K."/>
            <person name="Miller A.N."/>
            <person name="Grigoriev I.V."/>
            <person name="Debuchy R."/>
            <person name="Gladieux P."/>
            <person name="Hiltunen Thoren M."/>
            <person name="Johannesson H."/>
        </authorList>
    </citation>
    <scope>NUCLEOTIDE SEQUENCE</scope>
    <source>
        <strain evidence="2">PSN293</strain>
    </source>
</reference>
<dbReference type="InterPro" id="IPR052897">
    <property type="entry name" value="Sec-Metab_Biosynth_Hydrolase"/>
</dbReference>
<accession>A0AAN6Y933</accession>
<reference evidence="2" key="2">
    <citation type="submission" date="2023-05" db="EMBL/GenBank/DDBJ databases">
        <authorList>
            <consortium name="Lawrence Berkeley National Laboratory"/>
            <person name="Steindorff A."/>
            <person name="Hensen N."/>
            <person name="Bonometti L."/>
            <person name="Westerberg I."/>
            <person name="Brannstrom I.O."/>
            <person name="Guillou S."/>
            <person name="Cros-Aarteil S."/>
            <person name="Calhoun S."/>
            <person name="Haridas S."/>
            <person name="Kuo A."/>
            <person name="Mondo S."/>
            <person name="Pangilinan J."/>
            <person name="Riley R."/>
            <person name="Labutti K."/>
            <person name="Andreopoulos B."/>
            <person name="Lipzen A."/>
            <person name="Chen C."/>
            <person name="Yanf M."/>
            <person name="Daum C."/>
            <person name="Ng V."/>
            <person name="Clum A."/>
            <person name="Ohm R."/>
            <person name="Martin F."/>
            <person name="Silar P."/>
            <person name="Natvig D."/>
            <person name="Lalanne C."/>
            <person name="Gautier V."/>
            <person name="Ament-Velasquez S.L."/>
            <person name="Kruys A."/>
            <person name="Hutchinson M.I."/>
            <person name="Powell A.J."/>
            <person name="Barry K."/>
            <person name="Miller A.N."/>
            <person name="Grigoriev I.V."/>
            <person name="Debuchy R."/>
            <person name="Gladieux P."/>
            <person name="Thoren M.H."/>
            <person name="Johannesson H."/>
        </authorList>
    </citation>
    <scope>NUCLEOTIDE SEQUENCE</scope>
    <source>
        <strain evidence="2">PSN293</strain>
    </source>
</reference>
<keyword evidence="3" id="KW-1185">Reference proteome</keyword>
<dbReference type="PANTHER" id="PTHR37017:SF13">
    <property type="entry name" value="AB HYDROLASE-1 DOMAIN-CONTAINING PROTEIN"/>
    <property type="match status" value="1"/>
</dbReference>
<evidence type="ECO:0000313" key="2">
    <source>
        <dbReference type="EMBL" id="KAK4214363.1"/>
    </source>
</evidence>